<keyword evidence="3" id="KW-0520">NAD</keyword>
<name>A0ABR7EFY5_9FIRM</name>
<evidence type="ECO:0000256" key="2">
    <source>
        <dbReference type="ARBA" id="ARBA00023002"/>
    </source>
</evidence>
<evidence type="ECO:0000313" key="5">
    <source>
        <dbReference type="EMBL" id="MBC5648663.1"/>
    </source>
</evidence>
<accession>A0ABR7EFY5</accession>
<dbReference type="PANTHER" id="PTHR42789">
    <property type="entry name" value="D-ISOMER SPECIFIC 2-HYDROXYACID DEHYDROGENASE FAMILY PROTEIN (AFU_ORTHOLOGUE AFUA_6G10090)"/>
    <property type="match status" value="1"/>
</dbReference>
<reference evidence="5 6" key="1">
    <citation type="submission" date="2020-08" db="EMBL/GenBank/DDBJ databases">
        <title>Genome public.</title>
        <authorList>
            <person name="Liu C."/>
            <person name="Sun Q."/>
        </authorList>
    </citation>
    <scope>NUCLEOTIDE SEQUENCE [LARGE SCALE GENOMIC DNA]</scope>
    <source>
        <strain evidence="5 6">NSJ-35</strain>
    </source>
</reference>
<dbReference type="InterPro" id="IPR006140">
    <property type="entry name" value="D-isomer_DH_NAD-bd"/>
</dbReference>
<dbReference type="InterPro" id="IPR050857">
    <property type="entry name" value="D-2-hydroxyacid_DH"/>
</dbReference>
<comment type="caution">
    <text evidence="5">The sequence shown here is derived from an EMBL/GenBank/DDBJ whole genome shotgun (WGS) entry which is preliminary data.</text>
</comment>
<evidence type="ECO:0000259" key="4">
    <source>
        <dbReference type="Pfam" id="PF02826"/>
    </source>
</evidence>
<keyword evidence="6" id="KW-1185">Reference proteome</keyword>
<evidence type="ECO:0000313" key="6">
    <source>
        <dbReference type="Proteomes" id="UP000606889"/>
    </source>
</evidence>
<sequence length="343" mass="37973">MNCLAIGDLKVTSEIFDKILEGCSLFDRYESIEWHAEKDGVDWRNVVRRVETMGYRSYDPPDGLAERMKNVEILFVHLCPVSEKVMDAAPKLKYIMTVRGGVENIDVQAARKRGISIINCPAHNAVAVAEYTIGLIISEMRNITRADRALRDGMWREQYPNSQKIRELSDACVGLAGLGTIGLLVAKYLKAFGTKVLAYDPCLDAGTARENGIIPVTMQELLERADIVSLHARIPAGSPPIIGEEELRKMKPTAYLINTARAALVDMEALENALKTGEIMGAAIDVFPQEPVDKEEPLLKIDSVTVTNHRGGDTYNSYAMAPALLVKQLREYLETGKGKCIIH</sequence>
<dbReference type="SUPFAM" id="SSF51735">
    <property type="entry name" value="NAD(P)-binding Rossmann-fold domains"/>
    <property type="match status" value="1"/>
</dbReference>
<dbReference type="InterPro" id="IPR036291">
    <property type="entry name" value="NAD(P)-bd_dom_sf"/>
</dbReference>
<dbReference type="Pfam" id="PF02826">
    <property type="entry name" value="2-Hacid_dh_C"/>
    <property type="match status" value="1"/>
</dbReference>
<dbReference type="Gene3D" id="3.40.50.720">
    <property type="entry name" value="NAD(P)-binding Rossmann-like Domain"/>
    <property type="match status" value="2"/>
</dbReference>
<organism evidence="5 6">
    <name type="scientific">Christensenella tenuis</name>
    <dbReference type="NCBI Taxonomy" id="2763033"/>
    <lineage>
        <taxon>Bacteria</taxon>
        <taxon>Bacillati</taxon>
        <taxon>Bacillota</taxon>
        <taxon>Clostridia</taxon>
        <taxon>Christensenellales</taxon>
        <taxon>Christensenellaceae</taxon>
        <taxon>Christensenella</taxon>
    </lineage>
</organism>
<evidence type="ECO:0000256" key="3">
    <source>
        <dbReference type="ARBA" id="ARBA00023027"/>
    </source>
</evidence>
<evidence type="ECO:0000256" key="1">
    <source>
        <dbReference type="ARBA" id="ARBA00005854"/>
    </source>
</evidence>
<keyword evidence="2" id="KW-0560">Oxidoreductase</keyword>
<dbReference type="PANTHER" id="PTHR42789:SF1">
    <property type="entry name" value="D-ISOMER SPECIFIC 2-HYDROXYACID DEHYDROGENASE FAMILY PROTEIN (AFU_ORTHOLOGUE AFUA_6G10090)"/>
    <property type="match status" value="1"/>
</dbReference>
<feature type="domain" description="D-isomer specific 2-hydroxyacid dehydrogenase NAD-binding" evidence="4">
    <location>
        <begin position="133"/>
        <end position="311"/>
    </location>
</feature>
<dbReference type="EMBL" id="JACOON010000005">
    <property type="protein sequence ID" value="MBC5648663.1"/>
    <property type="molecule type" value="Genomic_DNA"/>
</dbReference>
<comment type="similarity">
    <text evidence="1">Belongs to the D-isomer specific 2-hydroxyacid dehydrogenase family.</text>
</comment>
<dbReference type="SUPFAM" id="SSF52283">
    <property type="entry name" value="Formate/glycerate dehydrogenase catalytic domain-like"/>
    <property type="match status" value="1"/>
</dbReference>
<gene>
    <name evidence="5" type="ORF">H8S18_09970</name>
</gene>
<dbReference type="Proteomes" id="UP000606889">
    <property type="component" value="Unassembled WGS sequence"/>
</dbReference>
<protein>
    <submittedName>
        <fullName evidence="5">2-hydroxyacid dehydrogenase</fullName>
    </submittedName>
</protein>
<dbReference type="CDD" id="cd12171">
    <property type="entry name" value="2-Hacid_dh_10"/>
    <property type="match status" value="1"/>
</dbReference>
<proteinExistence type="inferred from homology"/>